<keyword evidence="2" id="KW-1185">Reference proteome</keyword>
<sequence>MICKRGLHTLANRMGKTVGIPMSPTDPAG</sequence>
<protein>
    <submittedName>
        <fullName evidence="1">Uncharacterized protein</fullName>
    </submittedName>
</protein>
<reference evidence="1 2" key="1">
    <citation type="submission" date="2018-09" db="EMBL/GenBank/DDBJ databases">
        <title>Characterization of the phylogenetic diversity of five novel species belonging to the genus Bifidobacterium.</title>
        <authorList>
            <person name="Lugli G.A."/>
            <person name="Duranti S."/>
            <person name="Milani C."/>
        </authorList>
    </citation>
    <scope>NUCLEOTIDE SEQUENCE [LARGE SCALE GENOMIC DNA]</scope>
    <source>
        <strain evidence="1 2">2020B</strain>
    </source>
</reference>
<evidence type="ECO:0000313" key="2">
    <source>
        <dbReference type="Proteomes" id="UP000288052"/>
    </source>
</evidence>
<name>A0A430FAU1_9BIFI</name>
<proteinExistence type="predicted"/>
<dbReference type="Proteomes" id="UP000288052">
    <property type="component" value="Unassembled WGS sequence"/>
</dbReference>
<comment type="caution">
    <text evidence="1">The sequence shown here is derived from an EMBL/GenBank/DDBJ whole genome shotgun (WGS) entry which is preliminary data.</text>
</comment>
<evidence type="ECO:0000313" key="1">
    <source>
        <dbReference type="EMBL" id="RSX49960.1"/>
    </source>
</evidence>
<accession>A0A430FAU1</accession>
<organism evidence="1 2">
    <name type="scientific">Bifidobacterium castoris</name>
    <dbReference type="NCBI Taxonomy" id="2306972"/>
    <lineage>
        <taxon>Bacteria</taxon>
        <taxon>Bacillati</taxon>
        <taxon>Actinomycetota</taxon>
        <taxon>Actinomycetes</taxon>
        <taxon>Bifidobacteriales</taxon>
        <taxon>Bifidobacteriaceae</taxon>
        <taxon>Bifidobacterium</taxon>
    </lineage>
</organism>
<dbReference type="EMBL" id="QXGI01000001">
    <property type="protein sequence ID" value="RSX49960.1"/>
    <property type="molecule type" value="Genomic_DNA"/>
</dbReference>
<dbReference type="AlphaFoldDB" id="A0A430FAU1"/>
<gene>
    <name evidence="1" type="ORF">D2E22_0423</name>
</gene>